<evidence type="ECO:0000313" key="1">
    <source>
        <dbReference type="EMBL" id="GAH61201.1"/>
    </source>
</evidence>
<organism evidence="1">
    <name type="scientific">marine sediment metagenome</name>
    <dbReference type="NCBI Taxonomy" id="412755"/>
    <lineage>
        <taxon>unclassified sequences</taxon>
        <taxon>metagenomes</taxon>
        <taxon>ecological metagenomes</taxon>
    </lineage>
</organism>
<comment type="caution">
    <text evidence="1">The sequence shown here is derived from an EMBL/GenBank/DDBJ whole genome shotgun (WGS) entry which is preliminary data.</text>
</comment>
<sequence length="97" mass="11500">DDKVFYKQCLSNIEQVARDFKWEKVCRPIINFCKDPVSNAEKSGINENNSVEMASSYNSQKSSKPARYLIKRFFYHLRSEGFKKTIKYSSNYLKERK</sequence>
<reference evidence="1" key="1">
    <citation type="journal article" date="2014" name="Front. Microbiol.">
        <title>High frequency of phylogenetically diverse reductive dehalogenase-homologous genes in deep subseafloor sedimentary metagenomes.</title>
        <authorList>
            <person name="Kawai M."/>
            <person name="Futagami T."/>
            <person name="Toyoda A."/>
            <person name="Takaki Y."/>
            <person name="Nishi S."/>
            <person name="Hori S."/>
            <person name="Arai W."/>
            <person name="Tsubouchi T."/>
            <person name="Morono Y."/>
            <person name="Uchiyama I."/>
            <person name="Ito T."/>
            <person name="Fujiyama A."/>
            <person name="Inagaki F."/>
            <person name="Takami H."/>
        </authorList>
    </citation>
    <scope>NUCLEOTIDE SEQUENCE</scope>
    <source>
        <strain evidence="1">Expedition CK06-06</strain>
    </source>
</reference>
<feature type="non-terminal residue" evidence="1">
    <location>
        <position position="1"/>
    </location>
</feature>
<accession>X1GTH0</accession>
<protein>
    <submittedName>
        <fullName evidence="1">Uncharacterized protein</fullName>
    </submittedName>
</protein>
<proteinExistence type="predicted"/>
<name>X1GTH0_9ZZZZ</name>
<dbReference type="AlphaFoldDB" id="X1GTH0"/>
<gene>
    <name evidence="1" type="ORF">S03H2_33259</name>
</gene>
<dbReference type="EMBL" id="BARU01020237">
    <property type="protein sequence ID" value="GAH61201.1"/>
    <property type="molecule type" value="Genomic_DNA"/>
</dbReference>